<keyword evidence="4" id="KW-0808">Transferase</keyword>
<dbReference type="InterPro" id="IPR051981">
    <property type="entry name" value="Glycosyltransf_32"/>
</dbReference>
<dbReference type="HOGENOM" id="CLU_049512_0_0_1"/>
<dbReference type="OrthoDB" id="409543at2759"/>
<evidence type="ECO:0000256" key="7">
    <source>
        <dbReference type="SAM" id="Phobius"/>
    </source>
</evidence>
<dbReference type="InterPro" id="IPR007652">
    <property type="entry name" value="A1-4-GlycosylTfrase_dom"/>
</dbReference>
<feature type="transmembrane region" description="Helical" evidence="7">
    <location>
        <begin position="47"/>
        <end position="66"/>
    </location>
</feature>
<keyword evidence="10" id="KW-1185">Reference proteome</keyword>
<dbReference type="Gene3D" id="3.90.550.20">
    <property type="match status" value="1"/>
</dbReference>
<keyword evidence="6 7" id="KW-0472">Membrane</keyword>
<dbReference type="GO" id="GO:0006688">
    <property type="term" value="P:glycosphingolipid biosynthetic process"/>
    <property type="evidence" value="ECO:0007669"/>
    <property type="project" value="TreeGrafter"/>
</dbReference>
<keyword evidence="5" id="KW-0333">Golgi apparatus</keyword>
<dbReference type="InterPro" id="IPR007577">
    <property type="entry name" value="GlycoTrfase_DXD_sugar-bd_CS"/>
</dbReference>
<feature type="domain" description="Alpha 1,4-glycosyltransferase" evidence="8">
    <location>
        <begin position="288"/>
        <end position="418"/>
    </location>
</feature>
<dbReference type="PANTHER" id="PTHR12042">
    <property type="entry name" value="LACTOSYLCERAMIDE 4-ALPHA-GALACTOSYLTRANSFERASE ALPHA- 1,4-GALACTOSYLTRANSFERASE"/>
    <property type="match status" value="1"/>
</dbReference>
<keyword evidence="7" id="KW-0812">Transmembrane</keyword>
<dbReference type="FunCoup" id="B4KIS8">
    <property type="interactions" value="16"/>
</dbReference>
<evidence type="ECO:0000313" key="9">
    <source>
        <dbReference type="EMBL" id="EDW12434.2"/>
    </source>
</evidence>
<gene>
    <name evidence="9" type="primary">Dmoj\GI17680</name>
    <name evidence="9" type="ORF">Dmoj_GI17680</name>
</gene>
<protein>
    <submittedName>
        <fullName evidence="9">Uncharacterized protein, isoform A</fullName>
    </submittedName>
</protein>
<dbReference type="GO" id="GO:0035248">
    <property type="term" value="F:alpha-1,4-N-acetylgalactosaminyltransferase activity"/>
    <property type="evidence" value="ECO:0007669"/>
    <property type="project" value="TreeGrafter"/>
</dbReference>
<dbReference type="Pfam" id="PF04488">
    <property type="entry name" value="Gly_transf_sug"/>
    <property type="match status" value="1"/>
</dbReference>
<evidence type="ECO:0000256" key="2">
    <source>
        <dbReference type="ARBA" id="ARBA00009003"/>
    </source>
</evidence>
<evidence type="ECO:0000256" key="1">
    <source>
        <dbReference type="ARBA" id="ARBA00004323"/>
    </source>
</evidence>
<evidence type="ECO:0000256" key="3">
    <source>
        <dbReference type="ARBA" id="ARBA00022676"/>
    </source>
</evidence>
<comment type="subcellular location">
    <subcellularLocation>
        <location evidence="1">Golgi apparatus membrane</location>
        <topology evidence="1">Single-pass type II membrane protein</topology>
    </subcellularLocation>
</comment>
<keyword evidence="3" id="KW-0328">Glycosyltransferase</keyword>
<name>B4KIS8_DROMO</name>
<evidence type="ECO:0000259" key="8">
    <source>
        <dbReference type="Pfam" id="PF04572"/>
    </source>
</evidence>
<evidence type="ECO:0000256" key="5">
    <source>
        <dbReference type="ARBA" id="ARBA00023034"/>
    </source>
</evidence>
<evidence type="ECO:0000256" key="4">
    <source>
        <dbReference type="ARBA" id="ARBA00022679"/>
    </source>
</evidence>
<dbReference type="Pfam" id="PF04572">
    <property type="entry name" value="Gb3_synth"/>
    <property type="match status" value="1"/>
</dbReference>
<evidence type="ECO:0000313" key="10">
    <source>
        <dbReference type="Proteomes" id="UP000009192"/>
    </source>
</evidence>
<dbReference type="PANTHER" id="PTHR12042:SF21">
    <property type="entry name" value="ALPHA1,4-GALACTOSYLTRANSFERASE 1-RELATED"/>
    <property type="match status" value="1"/>
</dbReference>
<accession>B4KIS8</accession>
<comment type="similarity">
    <text evidence="2">Belongs to the glycosyltransferase 32 family.</text>
</comment>
<dbReference type="AlphaFoldDB" id="B4KIS8"/>
<sequence>MYFTLRSSASVVCVCMHTCVGVRHPFIMLLRLPLVLARFLHNGRLRMLFLGLMLLLLMSILLTYRWQTNVQLCFIETEPMESASSGPVTDGNAPVPRILDDVLTTEPKPIPGHSIFFHETSCHRPKRKRQRPDSQYNMLQLTARQACAIESAALHNPNFQVFVLFASPTYLHYGNSSTGGSSGYQRHQSIIDAILSYKNVHLRQLNLWRYAAGTPIEEWLKDGRLFRSSYLFSHISDFLRFLTLYRYGGIYLDMDVVMLRSMEDVPPNYTGAESNTHLAAGVMSLAPTGFGHEIAEACLQDFQRNFDGSDWGNNGPGVITRVAQKICATKDISLMLEDRKRCRGFKVFDRNAFYAVPWKHWRHFFEPQLLEQTMAHTKDSFLVHVWNKHSKQLAIKVGSSTAYGKYAEQHCPRAYAAAGDYF</sequence>
<dbReference type="Proteomes" id="UP000009192">
    <property type="component" value="Unassembled WGS sequence"/>
</dbReference>
<dbReference type="KEGG" id="dmo:Dmoj_GI17680"/>
<organism evidence="9 10">
    <name type="scientific">Drosophila mojavensis</name>
    <name type="common">Fruit fly</name>
    <dbReference type="NCBI Taxonomy" id="7230"/>
    <lineage>
        <taxon>Eukaryota</taxon>
        <taxon>Metazoa</taxon>
        <taxon>Ecdysozoa</taxon>
        <taxon>Arthropoda</taxon>
        <taxon>Hexapoda</taxon>
        <taxon>Insecta</taxon>
        <taxon>Pterygota</taxon>
        <taxon>Neoptera</taxon>
        <taxon>Endopterygota</taxon>
        <taxon>Diptera</taxon>
        <taxon>Brachycera</taxon>
        <taxon>Muscomorpha</taxon>
        <taxon>Ephydroidea</taxon>
        <taxon>Drosophilidae</taxon>
        <taxon>Drosophila</taxon>
    </lineage>
</organism>
<reference evidence="9 10" key="1">
    <citation type="journal article" date="2007" name="Nature">
        <title>Evolution of genes and genomes on the Drosophila phylogeny.</title>
        <authorList>
            <consortium name="Drosophila 12 Genomes Consortium"/>
            <person name="Clark A.G."/>
            <person name="Eisen M.B."/>
            <person name="Smith D.R."/>
            <person name="Bergman C.M."/>
            <person name="Oliver B."/>
            <person name="Markow T.A."/>
            <person name="Kaufman T.C."/>
            <person name="Kellis M."/>
            <person name="Gelbart W."/>
            <person name="Iyer V.N."/>
            <person name="Pollard D.A."/>
            <person name="Sackton T.B."/>
            <person name="Larracuente A.M."/>
            <person name="Singh N.D."/>
            <person name="Abad J.P."/>
            <person name="Abt D.N."/>
            <person name="Adryan B."/>
            <person name="Aguade M."/>
            <person name="Akashi H."/>
            <person name="Anderson W.W."/>
            <person name="Aquadro C.F."/>
            <person name="Ardell D.H."/>
            <person name="Arguello R."/>
            <person name="Artieri C.G."/>
            <person name="Barbash D.A."/>
            <person name="Barker D."/>
            <person name="Barsanti P."/>
            <person name="Batterham P."/>
            <person name="Batzoglou S."/>
            <person name="Begun D."/>
            <person name="Bhutkar A."/>
            <person name="Blanco E."/>
            <person name="Bosak S.A."/>
            <person name="Bradley R.K."/>
            <person name="Brand A.D."/>
            <person name="Brent M.R."/>
            <person name="Brooks A.N."/>
            <person name="Brown R.H."/>
            <person name="Butlin R.K."/>
            <person name="Caggese C."/>
            <person name="Calvi B.R."/>
            <person name="Bernardo de Carvalho A."/>
            <person name="Caspi A."/>
            <person name="Castrezana S."/>
            <person name="Celniker S.E."/>
            <person name="Chang J.L."/>
            <person name="Chapple C."/>
            <person name="Chatterji S."/>
            <person name="Chinwalla A."/>
            <person name="Civetta A."/>
            <person name="Clifton S.W."/>
            <person name="Comeron J.M."/>
            <person name="Costello J.C."/>
            <person name="Coyne J.A."/>
            <person name="Daub J."/>
            <person name="David R.G."/>
            <person name="Delcher A.L."/>
            <person name="Delehaunty K."/>
            <person name="Do C.B."/>
            <person name="Ebling H."/>
            <person name="Edwards K."/>
            <person name="Eickbush T."/>
            <person name="Evans J.D."/>
            <person name="Filipski A."/>
            <person name="Findeiss S."/>
            <person name="Freyhult E."/>
            <person name="Fulton L."/>
            <person name="Fulton R."/>
            <person name="Garcia A.C."/>
            <person name="Gardiner A."/>
            <person name="Garfield D.A."/>
            <person name="Garvin B.E."/>
            <person name="Gibson G."/>
            <person name="Gilbert D."/>
            <person name="Gnerre S."/>
            <person name="Godfrey J."/>
            <person name="Good R."/>
            <person name="Gotea V."/>
            <person name="Gravely B."/>
            <person name="Greenberg A.J."/>
            <person name="Griffiths-Jones S."/>
            <person name="Gross S."/>
            <person name="Guigo R."/>
            <person name="Gustafson E.A."/>
            <person name="Haerty W."/>
            <person name="Hahn M.W."/>
            <person name="Halligan D.L."/>
            <person name="Halpern A.L."/>
            <person name="Halter G.M."/>
            <person name="Han M.V."/>
            <person name="Heger A."/>
            <person name="Hillier L."/>
            <person name="Hinrichs A.S."/>
            <person name="Holmes I."/>
            <person name="Hoskins R.A."/>
            <person name="Hubisz M.J."/>
            <person name="Hultmark D."/>
            <person name="Huntley M.A."/>
            <person name="Jaffe D.B."/>
            <person name="Jagadeeshan S."/>
            <person name="Jeck W.R."/>
            <person name="Johnson J."/>
            <person name="Jones C.D."/>
            <person name="Jordan W.C."/>
            <person name="Karpen G.H."/>
            <person name="Kataoka E."/>
            <person name="Keightley P.D."/>
            <person name="Kheradpour P."/>
            <person name="Kirkness E.F."/>
            <person name="Koerich L.B."/>
            <person name="Kristiansen K."/>
            <person name="Kudrna D."/>
            <person name="Kulathinal R.J."/>
            <person name="Kumar S."/>
            <person name="Kwok R."/>
            <person name="Lander E."/>
            <person name="Langley C.H."/>
            <person name="Lapoint R."/>
            <person name="Lazzaro B.P."/>
            <person name="Lee S.J."/>
            <person name="Levesque L."/>
            <person name="Li R."/>
            <person name="Lin C.F."/>
            <person name="Lin M.F."/>
            <person name="Lindblad-Toh K."/>
            <person name="Llopart A."/>
            <person name="Long M."/>
            <person name="Low L."/>
            <person name="Lozovsky E."/>
            <person name="Lu J."/>
            <person name="Luo M."/>
            <person name="Machado C.A."/>
            <person name="Makalowski W."/>
            <person name="Marzo M."/>
            <person name="Matsuda M."/>
            <person name="Matzkin L."/>
            <person name="McAllister B."/>
            <person name="McBride C.S."/>
            <person name="McKernan B."/>
            <person name="McKernan K."/>
            <person name="Mendez-Lago M."/>
            <person name="Minx P."/>
            <person name="Mollenhauer M.U."/>
            <person name="Montooth K."/>
            <person name="Mount S.M."/>
            <person name="Mu X."/>
            <person name="Myers E."/>
            <person name="Negre B."/>
            <person name="Newfeld S."/>
            <person name="Nielsen R."/>
            <person name="Noor M.A."/>
            <person name="O'Grady P."/>
            <person name="Pachter L."/>
            <person name="Papaceit M."/>
            <person name="Parisi M.J."/>
            <person name="Parisi M."/>
            <person name="Parts L."/>
            <person name="Pedersen J.S."/>
            <person name="Pesole G."/>
            <person name="Phillippy A.M."/>
            <person name="Ponting C.P."/>
            <person name="Pop M."/>
            <person name="Porcelli D."/>
            <person name="Powell J.R."/>
            <person name="Prohaska S."/>
            <person name="Pruitt K."/>
            <person name="Puig M."/>
            <person name="Quesneville H."/>
            <person name="Ram K.R."/>
            <person name="Rand D."/>
            <person name="Rasmussen M.D."/>
            <person name="Reed L.K."/>
            <person name="Reenan R."/>
            <person name="Reily A."/>
            <person name="Remington K.A."/>
            <person name="Rieger T.T."/>
            <person name="Ritchie M.G."/>
            <person name="Robin C."/>
            <person name="Rogers Y.H."/>
            <person name="Rohde C."/>
            <person name="Rozas J."/>
            <person name="Rubenfield M.J."/>
            <person name="Ruiz A."/>
            <person name="Russo S."/>
            <person name="Salzberg S.L."/>
            <person name="Sanchez-Gracia A."/>
            <person name="Saranga D.J."/>
            <person name="Sato H."/>
            <person name="Schaeffer S.W."/>
            <person name="Schatz M.C."/>
            <person name="Schlenke T."/>
            <person name="Schwartz R."/>
            <person name="Segarra C."/>
            <person name="Singh R.S."/>
            <person name="Sirot L."/>
            <person name="Sirota M."/>
            <person name="Sisneros N.B."/>
            <person name="Smith C.D."/>
            <person name="Smith T.F."/>
            <person name="Spieth J."/>
            <person name="Stage D.E."/>
            <person name="Stark A."/>
            <person name="Stephan W."/>
            <person name="Strausberg R.L."/>
            <person name="Strempel S."/>
            <person name="Sturgill D."/>
            <person name="Sutton G."/>
            <person name="Sutton G.G."/>
            <person name="Tao W."/>
            <person name="Teichmann S."/>
            <person name="Tobari Y.N."/>
            <person name="Tomimura Y."/>
            <person name="Tsolas J.M."/>
            <person name="Valente V.L."/>
            <person name="Venter E."/>
            <person name="Venter J.C."/>
            <person name="Vicario S."/>
            <person name="Vieira F.G."/>
            <person name="Vilella A.J."/>
            <person name="Villasante A."/>
            <person name="Walenz B."/>
            <person name="Wang J."/>
            <person name="Wasserman M."/>
            <person name="Watts T."/>
            <person name="Wilson D."/>
            <person name="Wilson R.K."/>
            <person name="Wing R.A."/>
            <person name="Wolfner M.F."/>
            <person name="Wong A."/>
            <person name="Wong G.K."/>
            <person name="Wu C.I."/>
            <person name="Wu G."/>
            <person name="Yamamoto D."/>
            <person name="Yang H.P."/>
            <person name="Yang S.P."/>
            <person name="Yorke J.A."/>
            <person name="Yoshida K."/>
            <person name="Zdobnov E."/>
            <person name="Zhang P."/>
            <person name="Zhang Y."/>
            <person name="Zimin A.V."/>
            <person name="Baldwin J."/>
            <person name="Abdouelleil A."/>
            <person name="Abdulkadir J."/>
            <person name="Abebe A."/>
            <person name="Abera B."/>
            <person name="Abreu J."/>
            <person name="Acer S.C."/>
            <person name="Aftuck L."/>
            <person name="Alexander A."/>
            <person name="An P."/>
            <person name="Anderson E."/>
            <person name="Anderson S."/>
            <person name="Arachi H."/>
            <person name="Azer M."/>
            <person name="Bachantsang P."/>
            <person name="Barry A."/>
            <person name="Bayul T."/>
            <person name="Berlin A."/>
            <person name="Bessette D."/>
            <person name="Bloom T."/>
            <person name="Blye J."/>
            <person name="Boguslavskiy L."/>
            <person name="Bonnet C."/>
            <person name="Boukhgalter B."/>
            <person name="Bourzgui I."/>
            <person name="Brown A."/>
            <person name="Cahill P."/>
            <person name="Channer S."/>
            <person name="Cheshatsang Y."/>
            <person name="Chuda L."/>
            <person name="Citroen M."/>
            <person name="Collymore A."/>
            <person name="Cooke P."/>
            <person name="Costello M."/>
            <person name="D'Aco K."/>
            <person name="Daza R."/>
            <person name="De Haan G."/>
            <person name="DeGray S."/>
            <person name="DeMaso C."/>
            <person name="Dhargay N."/>
            <person name="Dooley K."/>
            <person name="Dooley E."/>
            <person name="Doricent M."/>
            <person name="Dorje P."/>
            <person name="Dorjee K."/>
            <person name="Dupes A."/>
            <person name="Elong R."/>
            <person name="Falk J."/>
            <person name="Farina A."/>
            <person name="Faro S."/>
            <person name="Ferguson D."/>
            <person name="Fisher S."/>
            <person name="Foley C.D."/>
            <person name="Franke A."/>
            <person name="Friedrich D."/>
            <person name="Gadbois L."/>
            <person name="Gearin G."/>
            <person name="Gearin C.R."/>
            <person name="Giannoukos G."/>
            <person name="Goode T."/>
            <person name="Graham J."/>
            <person name="Grandbois E."/>
            <person name="Grewal S."/>
            <person name="Gyaltsen K."/>
            <person name="Hafez N."/>
            <person name="Hagos B."/>
            <person name="Hall J."/>
            <person name="Henson C."/>
            <person name="Hollinger A."/>
            <person name="Honan T."/>
            <person name="Huard M.D."/>
            <person name="Hughes L."/>
            <person name="Hurhula B."/>
            <person name="Husby M.E."/>
            <person name="Kamat A."/>
            <person name="Kanga B."/>
            <person name="Kashin S."/>
            <person name="Khazanovich D."/>
            <person name="Kisner P."/>
            <person name="Lance K."/>
            <person name="Lara M."/>
            <person name="Lee W."/>
            <person name="Lennon N."/>
            <person name="Letendre F."/>
            <person name="LeVine R."/>
            <person name="Lipovsky A."/>
            <person name="Liu X."/>
            <person name="Liu J."/>
            <person name="Liu S."/>
            <person name="Lokyitsang T."/>
            <person name="Lokyitsang Y."/>
            <person name="Lubonja R."/>
            <person name="Lui A."/>
            <person name="MacDonald P."/>
            <person name="Magnisalis V."/>
            <person name="Maru K."/>
            <person name="Matthews C."/>
            <person name="McCusker W."/>
            <person name="McDonough S."/>
            <person name="Mehta T."/>
            <person name="Meldrim J."/>
            <person name="Meneus L."/>
            <person name="Mihai O."/>
            <person name="Mihalev A."/>
            <person name="Mihova T."/>
            <person name="Mittelman R."/>
            <person name="Mlenga V."/>
            <person name="Montmayeur A."/>
            <person name="Mulrain L."/>
            <person name="Navidi A."/>
            <person name="Naylor J."/>
            <person name="Negash T."/>
            <person name="Nguyen T."/>
            <person name="Nguyen N."/>
            <person name="Nicol R."/>
            <person name="Norbu C."/>
            <person name="Norbu N."/>
            <person name="Novod N."/>
            <person name="O'Neill B."/>
            <person name="Osman S."/>
            <person name="Markiewicz E."/>
            <person name="Oyono O.L."/>
            <person name="Patti C."/>
            <person name="Phunkhang P."/>
            <person name="Pierre F."/>
            <person name="Priest M."/>
            <person name="Raghuraman S."/>
            <person name="Rege F."/>
            <person name="Reyes R."/>
            <person name="Rise C."/>
            <person name="Rogov P."/>
            <person name="Ross K."/>
            <person name="Ryan E."/>
            <person name="Settipalli S."/>
            <person name="Shea T."/>
            <person name="Sherpa N."/>
            <person name="Shi L."/>
            <person name="Shih D."/>
            <person name="Sparrow T."/>
            <person name="Spaulding J."/>
            <person name="Stalker J."/>
            <person name="Stange-Thomann N."/>
            <person name="Stavropoulos S."/>
            <person name="Stone C."/>
            <person name="Strader C."/>
            <person name="Tesfaye S."/>
            <person name="Thomson T."/>
            <person name="Thoulutsang Y."/>
            <person name="Thoulutsang D."/>
            <person name="Topham K."/>
            <person name="Topping I."/>
            <person name="Tsamla T."/>
            <person name="Vassiliev H."/>
            <person name="Vo A."/>
            <person name="Wangchuk T."/>
            <person name="Wangdi T."/>
            <person name="Weiand M."/>
            <person name="Wilkinson J."/>
            <person name="Wilson A."/>
            <person name="Yadav S."/>
            <person name="Young G."/>
            <person name="Yu Q."/>
            <person name="Zembek L."/>
            <person name="Zhong D."/>
            <person name="Zimmer A."/>
            <person name="Zwirko Z."/>
            <person name="Jaffe D.B."/>
            <person name="Alvarez P."/>
            <person name="Brockman W."/>
            <person name="Butler J."/>
            <person name="Chin C."/>
            <person name="Gnerre S."/>
            <person name="Grabherr M."/>
            <person name="Kleber M."/>
            <person name="Mauceli E."/>
            <person name="MacCallum I."/>
        </authorList>
    </citation>
    <scope>NUCLEOTIDE SEQUENCE [LARGE SCALE GENOMIC DNA]</scope>
    <source>
        <strain evidence="10">Tucson 15081-1352.22</strain>
    </source>
</reference>
<dbReference type="EMBL" id="CH933807">
    <property type="protein sequence ID" value="EDW12434.2"/>
    <property type="molecule type" value="Genomic_DNA"/>
</dbReference>
<dbReference type="InParanoid" id="B4KIS8"/>
<dbReference type="SUPFAM" id="SSF53448">
    <property type="entry name" value="Nucleotide-diphospho-sugar transferases"/>
    <property type="match status" value="1"/>
</dbReference>
<evidence type="ECO:0000256" key="6">
    <source>
        <dbReference type="ARBA" id="ARBA00023136"/>
    </source>
</evidence>
<dbReference type="GO" id="GO:0000139">
    <property type="term" value="C:Golgi membrane"/>
    <property type="evidence" value="ECO:0007669"/>
    <property type="project" value="UniProtKB-SubCell"/>
</dbReference>
<proteinExistence type="inferred from homology"/>
<keyword evidence="7" id="KW-1133">Transmembrane helix</keyword>
<dbReference type="InterPro" id="IPR029044">
    <property type="entry name" value="Nucleotide-diphossugar_trans"/>
</dbReference>